<sequence length="148" mass="16613">MKVGFVPTWCISGFGLSRVGFGLAEVRCVHNSVPLVRSCYSTIRRPSSSRLLLFSPVTIEFVRFRALLTLPPSFDYSSTAPAHHDSQVPFHIQNNQSPHHIRPKSSWVLVYPGVESSSFTGAWAGRCVITHLDDCWGLFRRSRASSHR</sequence>
<dbReference type="Proteomes" id="UP000054477">
    <property type="component" value="Unassembled WGS sequence"/>
</dbReference>
<dbReference type="HOGENOM" id="CLU_114203_0_0_1"/>
<organism evidence="1 2">
    <name type="scientific">Laccaria amethystina LaAM-08-1</name>
    <dbReference type="NCBI Taxonomy" id="1095629"/>
    <lineage>
        <taxon>Eukaryota</taxon>
        <taxon>Fungi</taxon>
        <taxon>Dikarya</taxon>
        <taxon>Basidiomycota</taxon>
        <taxon>Agaricomycotina</taxon>
        <taxon>Agaricomycetes</taxon>
        <taxon>Agaricomycetidae</taxon>
        <taxon>Agaricales</taxon>
        <taxon>Agaricineae</taxon>
        <taxon>Hydnangiaceae</taxon>
        <taxon>Laccaria</taxon>
    </lineage>
</organism>
<reference evidence="1 2" key="1">
    <citation type="submission" date="2014-04" db="EMBL/GenBank/DDBJ databases">
        <authorList>
            <consortium name="DOE Joint Genome Institute"/>
            <person name="Kuo A."/>
            <person name="Kohler A."/>
            <person name="Nagy L.G."/>
            <person name="Floudas D."/>
            <person name="Copeland A."/>
            <person name="Barry K.W."/>
            <person name="Cichocki N."/>
            <person name="Veneault-Fourrey C."/>
            <person name="LaButti K."/>
            <person name="Lindquist E.A."/>
            <person name="Lipzen A."/>
            <person name="Lundell T."/>
            <person name="Morin E."/>
            <person name="Murat C."/>
            <person name="Sun H."/>
            <person name="Tunlid A."/>
            <person name="Henrissat B."/>
            <person name="Grigoriev I.V."/>
            <person name="Hibbett D.S."/>
            <person name="Martin F."/>
            <person name="Nordberg H.P."/>
            <person name="Cantor M.N."/>
            <person name="Hua S.X."/>
        </authorList>
    </citation>
    <scope>NUCLEOTIDE SEQUENCE [LARGE SCALE GENOMIC DNA]</scope>
    <source>
        <strain evidence="1 2">LaAM-08-1</strain>
    </source>
</reference>
<proteinExistence type="predicted"/>
<dbReference type="EMBL" id="KN838695">
    <property type="protein sequence ID" value="KIJ97362.1"/>
    <property type="molecule type" value="Genomic_DNA"/>
</dbReference>
<protein>
    <submittedName>
        <fullName evidence="1">Unplaced genomic scaffold K443scaffold_160, whole genome shotgun sequence</fullName>
    </submittedName>
</protein>
<evidence type="ECO:0000313" key="2">
    <source>
        <dbReference type="Proteomes" id="UP000054477"/>
    </source>
</evidence>
<evidence type="ECO:0000313" key="1">
    <source>
        <dbReference type="EMBL" id="KIJ97362.1"/>
    </source>
</evidence>
<dbReference type="AlphaFoldDB" id="A0A0C9XMS3"/>
<name>A0A0C9XMS3_9AGAR</name>
<dbReference type="OrthoDB" id="3092958at2759"/>
<accession>A0A0C9XMS3</accession>
<keyword evidence="2" id="KW-1185">Reference proteome</keyword>
<gene>
    <name evidence="1" type="ORF">K443DRAFT_105811</name>
</gene>
<reference evidence="2" key="2">
    <citation type="submission" date="2015-01" db="EMBL/GenBank/DDBJ databases">
        <title>Evolutionary Origins and Diversification of the Mycorrhizal Mutualists.</title>
        <authorList>
            <consortium name="DOE Joint Genome Institute"/>
            <consortium name="Mycorrhizal Genomics Consortium"/>
            <person name="Kohler A."/>
            <person name="Kuo A."/>
            <person name="Nagy L.G."/>
            <person name="Floudas D."/>
            <person name="Copeland A."/>
            <person name="Barry K.W."/>
            <person name="Cichocki N."/>
            <person name="Veneault-Fourrey C."/>
            <person name="LaButti K."/>
            <person name="Lindquist E.A."/>
            <person name="Lipzen A."/>
            <person name="Lundell T."/>
            <person name="Morin E."/>
            <person name="Murat C."/>
            <person name="Riley R."/>
            <person name="Ohm R."/>
            <person name="Sun H."/>
            <person name="Tunlid A."/>
            <person name="Henrissat B."/>
            <person name="Grigoriev I.V."/>
            <person name="Hibbett D.S."/>
            <person name="Martin F."/>
        </authorList>
    </citation>
    <scope>NUCLEOTIDE SEQUENCE [LARGE SCALE GENOMIC DNA]</scope>
    <source>
        <strain evidence="2">LaAM-08-1</strain>
    </source>
</reference>